<dbReference type="InterPro" id="IPR005150">
    <property type="entry name" value="Cellulose_synth"/>
</dbReference>
<keyword evidence="6" id="KW-0472">Membrane</keyword>
<keyword evidence="4" id="KW-0812">Transmembrane</keyword>
<evidence type="ECO:0000256" key="5">
    <source>
        <dbReference type="ARBA" id="ARBA00022989"/>
    </source>
</evidence>
<sequence>MLRIFGCLKNYVDHIGKSREKRLELNHCEKVGAVNALVRASIVLTDAPHMLNLERDNHINNCKALKEIVLYNGLEKDRWPTVRPVSAAMDEQRNGTFDTYGVLDKLQFLQVERFAMYHDSNSDIWEIEYSGVFNLSHLKLELPIPLPSKTTTGNYNN</sequence>
<dbReference type="Pfam" id="PF03552">
    <property type="entry name" value="Cellulose_synt"/>
    <property type="match status" value="1"/>
</dbReference>
<evidence type="ECO:0000256" key="2">
    <source>
        <dbReference type="ARBA" id="ARBA00022676"/>
    </source>
</evidence>
<evidence type="ECO:0000313" key="8">
    <source>
        <dbReference type="EMBL" id="WJZ92845.1"/>
    </source>
</evidence>
<keyword evidence="5" id="KW-1133">Transmembrane helix</keyword>
<keyword evidence="7" id="KW-0961">Cell wall biogenesis/degradation</keyword>
<evidence type="ECO:0000256" key="3">
    <source>
        <dbReference type="ARBA" id="ARBA00022679"/>
    </source>
</evidence>
<dbReference type="Proteomes" id="UP001227230">
    <property type="component" value="Chromosome 8"/>
</dbReference>
<evidence type="ECO:0000313" key="9">
    <source>
        <dbReference type="Proteomes" id="UP001227230"/>
    </source>
</evidence>
<evidence type="ECO:0000256" key="6">
    <source>
        <dbReference type="ARBA" id="ARBA00023136"/>
    </source>
</evidence>
<keyword evidence="9" id="KW-1185">Reference proteome</keyword>
<reference evidence="8 9" key="1">
    <citation type="journal article" date="2023" name="Hortic Res">
        <title>The complete reference genome for grapevine (Vitis vinifera L.) genetics and breeding.</title>
        <authorList>
            <person name="Shi X."/>
            <person name="Cao S."/>
            <person name="Wang X."/>
            <person name="Huang S."/>
            <person name="Wang Y."/>
            <person name="Liu Z."/>
            <person name="Liu W."/>
            <person name="Leng X."/>
            <person name="Peng Y."/>
            <person name="Wang N."/>
            <person name="Wang Y."/>
            <person name="Ma Z."/>
            <person name="Xu X."/>
            <person name="Zhang F."/>
            <person name="Xue H."/>
            <person name="Zhong H."/>
            <person name="Wang Y."/>
            <person name="Zhang K."/>
            <person name="Velt A."/>
            <person name="Avia K."/>
            <person name="Holtgrawe D."/>
            <person name="Grimplet J."/>
            <person name="Matus J.T."/>
            <person name="Ware D."/>
            <person name="Wu X."/>
            <person name="Wang H."/>
            <person name="Liu C."/>
            <person name="Fang Y."/>
            <person name="Rustenholz C."/>
            <person name="Cheng Z."/>
            <person name="Xiao H."/>
            <person name="Zhou Y."/>
        </authorList>
    </citation>
    <scope>NUCLEOTIDE SEQUENCE [LARGE SCALE GENOMIC DNA]</scope>
    <source>
        <strain evidence="9">cv. Pinot noir / PN40024</strain>
        <tissue evidence="8">Leaf</tissue>
    </source>
</reference>
<gene>
    <name evidence="8" type="ORF">VitviT2T_011820</name>
</gene>
<organism evidence="8 9">
    <name type="scientific">Vitis vinifera</name>
    <name type="common">Grape</name>
    <dbReference type="NCBI Taxonomy" id="29760"/>
    <lineage>
        <taxon>Eukaryota</taxon>
        <taxon>Viridiplantae</taxon>
        <taxon>Streptophyta</taxon>
        <taxon>Embryophyta</taxon>
        <taxon>Tracheophyta</taxon>
        <taxon>Spermatophyta</taxon>
        <taxon>Magnoliopsida</taxon>
        <taxon>eudicotyledons</taxon>
        <taxon>Gunneridae</taxon>
        <taxon>Pentapetalae</taxon>
        <taxon>rosids</taxon>
        <taxon>Vitales</taxon>
        <taxon>Vitaceae</taxon>
        <taxon>Viteae</taxon>
        <taxon>Vitis</taxon>
    </lineage>
</organism>
<keyword evidence="2" id="KW-0328">Glycosyltransferase</keyword>
<keyword evidence="3" id="KW-0808">Transferase</keyword>
<comment type="subcellular location">
    <subcellularLocation>
        <location evidence="1">Endomembrane system</location>
    </subcellularLocation>
</comment>
<evidence type="ECO:0000256" key="4">
    <source>
        <dbReference type="ARBA" id="ARBA00022692"/>
    </source>
</evidence>
<protein>
    <submittedName>
        <fullName evidence="8">Uncharacterized protein</fullName>
    </submittedName>
</protein>
<evidence type="ECO:0000256" key="1">
    <source>
        <dbReference type="ARBA" id="ARBA00004308"/>
    </source>
</evidence>
<evidence type="ECO:0000256" key="7">
    <source>
        <dbReference type="ARBA" id="ARBA00023316"/>
    </source>
</evidence>
<dbReference type="EMBL" id="CP126655">
    <property type="protein sequence ID" value="WJZ92845.1"/>
    <property type="molecule type" value="Genomic_DNA"/>
</dbReference>
<accession>A0ABY9CDD5</accession>
<proteinExistence type="predicted"/>
<name>A0ABY9CDD5_VITVI</name>
<dbReference type="PANTHER" id="PTHR13301">
    <property type="entry name" value="X-BOX TRANSCRIPTION FACTOR-RELATED"/>
    <property type="match status" value="1"/>
</dbReference>